<dbReference type="Pfam" id="PF00664">
    <property type="entry name" value="ABC_membrane"/>
    <property type="match status" value="1"/>
</dbReference>
<dbReference type="Gene3D" id="3.40.50.300">
    <property type="entry name" value="P-loop containing nucleotide triphosphate hydrolases"/>
    <property type="match status" value="1"/>
</dbReference>
<evidence type="ECO:0000256" key="4">
    <source>
        <dbReference type="ARBA" id="ARBA00023136"/>
    </source>
</evidence>
<organism evidence="7 8">
    <name type="scientific">Fistulifera solaris</name>
    <name type="common">Oleaginous diatom</name>
    <dbReference type="NCBI Taxonomy" id="1519565"/>
    <lineage>
        <taxon>Eukaryota</taxon>
        <taxon>Sar</taxon>
        <taxon>Stramenopiles</taxon>
        <taxon>Ochrophyta</taxon>
        <taxon>Bacillariophyta</taxon>
        <taxon>Bacillariophyceae</taxon>
        <taxon>Bacillariophycidae</taxon>
        <taxon>Naviculales</taxon>
        <taxon>Naviculaceae</taxon>
        <taxon>Fistulifera</taxon>
    </lineage>
</organism>
<dbReference type="GO" id="GO:0005743">
    <property type="term" value="C:mitochondrial inner membrane"/>
    <property type="evidence" value="ECO:0007669"/>
    <property type="project" value="TreeGrafter"/>
</dbReference>
<evidence type="ECO:0000256" key="5">
    <source>
        <dbReference type="SAM" id="Phobius"/>
    </source>
</evidence>
<reference evidence="7 8" key="1">
    <citation type="journal article" date="2015" name="Plant Cell">
        <title>Oil accumulation by the oleaginous diatom Fistulifera solaris as revealed by the genome and transcriptome.</title>
        <authorList>
            <person name="Tanaka T."/>
            <person name="Maeda Y."/>
            <person name="Veluchamy A."/>
            <person name="Tanaka M."/>
            <person name="Abida H."/>
            <person name="Marechal E."/>
            <person name="Bowler C."/>
            <person name="Muto M."/>
            <person name="Sunaga Y."/>
            <person name="Tanaka M."/>
            <person name="Yoshino T."/>
            <person name="Taniguchi T."/>
            <person name="Fukuda Y."/>
            <person name="Nemoto M."/>
            <person name="Matsumoto M."/>
            <person name="Wong P.S."/>
            <person name="Aburatani S."/>
            <person name="Fujibuchi W."/>
        </authorList>
    </citation>
    <scope>NUCLEOTIDE SEQUENCE [LARGE SCALE GENOMIC DNA]</scope>
    <source>
        <strain evidence="7 8">JPCC DA0580</strain>
    </source>
</reference>
<evidence type="ECO:0000313" key="7">
    <source>
        <dbReference type="EMBL" id="GAX29294.1"/>
    </source>
</evidence>
<dbReference type="GO" id="GO:0015421">
    <property type="term" value="F:ABC-type oligopeptide transporter activity"/>
    <property type="evidence" value="ECO:0007669"/>
    <property type="project" value="TreeGrafter"/>
</dbReference>
<dbReference type="InterPro" id="IPR011527">
    <property type="entry name" value="ABC1_TM_dom"/>
</dbReference>
<proteinExistence type="predicted"/>
<dbReference type="GO" id="GO:0005524">
    <property type="term" value="F:ATP binding"/>
    <property type="evidence" value="ECO:0007669"/>
    <property type="project" value="InterPro"/>
</dbReference>
<dbReference type="EMBL" id="BDSP01000289">
    <property type="protein sequence ID" value="GAX29294.1"/>
    <property type="molecule type" value="Genomic_DNA"/>
</dbReference>
<feature type="transmembrane region" description="Helical" evidence="5">
    <location>
        <begin position="110"/>
        <end position="132"/>
    </location>
</feature>
<dbReference type="GO" id="GO:0090374">
    <property type="term" value="P:oligopeptide export from mitochondrion"/>
    <property type="evidence" value="ECO:0007669"/>
    <property type="project" value="TreeGrafter"/>
</dbReference>
<name>A0A1Z5KSJ7_FISSO</name>
<keyword evidence="8" id="KW-1185">Reference proteome</keyword>
<evidence type="ECO:0000313" key="8">
    <source>
        <dbReference type="Proteomes" id="UP000198406"/>
    </source>
</evidence>
<evidence type="ECO:0000256" key="1">
    <source>
        <dbReference type="ARBA" id="ARBA00004141"/>
    </source>
</evidence>
<comment type="caution">
    <text evidence="7">The sequence shown here is derived from an EMBL/GenBank/DDBJ whole genome shotgun (WGS) entry which is preliminary data.</text>
</comment>
<sequence>MESRSQTVIVIAHRLSTIRNADTIAYIGNGKVLEHGTHDELISKPHGLYKRLFDSSKMKSTLTTLNASKTDSKGSAEEEEEVNWESEIEKEQAEAFDAARARGLASPDAFFIMIGSIGAVLAGGVFPSWGILFSETIDLLFRRVEVCPDADGNIIDGFDSCQEYWTSVADEIQDGSFRVAIYWLCLVIGCVIGNVLVFWGFGHASERLSKRVRDSAFNAIVRQEVAFFDKRSIGRITSELQDDAARIQAFSGEPIRQLIVALSSIITGVTISFIFMWQFALLAIGCVPVMGFATSIQMKTMLGEDIGNVNAADELNSPGGIVVETLLNIRTVSALCLENARYENYKRALLNAEPNHNFDAFMGGVTAGLSMFIQQWVNALQLWFGGYLLFTFPETYGFKDFLIANFAILFSLFGLGAAFQDAADTAEVKKSIGRIFYLLDRESKIDPLSTTGKKLD</sequence>
<dbReference type="PROSITE" id="PS50929">
    <property type="entry name" value="ABC_TM1F"/>
    <property type="match status" value="1"/>
</dbReference>
<feature type="transmembrane region" description="Helical" evidence="5">
    <location>
        <begin position="258"/>
        <end position="280"/>
    </location>
</feature>
<dbReference type="Proteomes" id="UP000198406">
    <property type="component" value="Unassembled WGS sequence"/>
</dbReference>
<accession>A0A1Z5KSJ7</accession>
<dbReference type="PANTHER" id="PTHR43394">
    <property type="entry name" value="ATP-DEPENDENT PERMEASE MDL1, MITOCHONDRIAL"/>
    <property type="match status" value="1"/>
</dbReference>
<protein>
    <recommendedName>
        <fullName evidence="6">ABC transmembrane type-1 domain-containing protein</fullName>
    </recommendedName>
</protein>
<dbReference type="SUPFAM" id="SSF52540">
    <property type="entry name" value="P-loop containing nucleoside triphosphate hydrolases"/>
    <property type="match status" value="1"/>
</dbReference>
<evidence type="ECO:0000256" key="3">
    <source>
        <dbReference type="ARBA" id="ARBA00022989"/>
    </source>
</evidence>
<dbReference type="AlphaFoldDB" id="A0A1Z5KSJ7"/>
<keyword evidence="2 5" id="KW-0812">Transmembrane</keyword>
<evidence type="ECO:0000259" key="6">
    <source>
        <dbReference type="PROSITE" id="PS50929"/>
    </source>
</evidence>
<dbReference type="InParanoid" id="A0A1Z5KSJ7"/>
<dbReference type="OrthoDB" id="6500128at2759"/>
<gene>
    <name evidence="7" type="ORF">FisN_16Hu273</name>
</gene>
<evidence type="ECO:0000256" key="2">
    <source>
        <dbReference type="ARBA" id="ARBA00022692"/>
    </source>
</evidence>
<dbReference type="InterPro" id="IPR039421">
    <property type="entry name" value="Type_1_exporter"/>
</dbReference>
<dbReference type="InterPro" id="IPR036640">
    <property type="entry name" value="ABC1_TM_sf"/>
</dbReference>
<dbReference type="CDD" id="cd18578">
    <property type="entry name" value="ABC_6TM_Pgp_ABCB1_D2_like"/>
    <property type="match status" value="1"/>
</dbReference>
<dbReference type="Gene3D" id="1.20.1560.10">
    <property type="entry name" value="ABC transporter type 1, transmembrane domain"/>
    <property type="match status" value="1"/>
</dbReference>
<feature type="domain" description="ABC transmembrane type-1" evidence="6">
    <location>
        <begin position="114"/>
        <end position="427"/>
    </location>
</feature>
<feature type="transmembrane region" description="Helical" evidence="5">
    <location>
        <begin position="180"/>
        <end position="201"/>
    </location>
</feature>
<feature type="transmembrane region" description="Helical" evidence="5">
    <location>
        <begin position="372"/>
        <end position="390"/>
    </location>
</feature>
<dbReference type="PANTHER" id="PTHR43394:SF18">
    <property type="entry name" value="ABC TRANSPORTER B FAMILY MEMBER 11-LIKE"/>
    <property type="match status" value="1"/>
</dbReference>
<feature type="transmembrane region" description="Helical" evidence="5">
    <location>
        <begin position="402"/>
        <end position="419"/>
    </location>
</feature>
<keyword evidence="3 5" id="KW-1133">Transmembrane helix</keyword>
<comment type="subcellular location">
    <subcellularLocation>
        <location evidence="1">Membrane</location>
        <topology evidence="1">Multi-pass membrane protein</topology>
    </subcellularLocation>
</comment>
<dbReference type="InterPro" id="IPR027417">
    <property type="entry name" value="P-loop_NTPase"/>
</dbReference>
<keyword evidence="4 5" id="KW-0472">Membrane</keyword>
<dbReference type="SUPFAM" id="SSF90123">
    <property type="entry name" value="ABC transporter transmembrane region"/>
    <property type="match status" value="1"/>
</dbReference>